<evidence type="ECO:0000313" key="2">
    <source>
        <dbReference type="EMBL" id="MBB4948331.1"/>
    </source>
</evidence>
<feature type="transmembrane region" description="Helical" evidence="1">
    <location>
        <begin position="110"/>
        <end position="126"/>
    </location>
</feature>
<reference evidence="2 3" key="1">
    <citation type="submission" date="2020-08" db="EMBL/GenBank/DDBJ databases">
        <title>Sequencing the genomes of 1000 actinobacteria strains.</title>
        <authorList>
            <person name="Klenk H.-P."/>
        </authorList>
    </citation>
    <scope>NUCLEOTIDE SEQUENCE [LARGE SCALE GENOMIC DNA]</scope>
    <source>
        <strain evidence="2 3">DSM 44786</strain>
    </source>
</reference>
<feature type="transmembrane region" description="Helical" evidence="1">
    <location>
        <begin position="203"/>
        <end position="221"/>
    </location>
</feature>
<dbReference type="AlphaFoldDB" id="A0A7W7WIJ9"/>
<feature type="transmembrane region" description="Helical" evidence="1">
    <location>
        <begin position="333"/>
        <end position="353"/>
    </location>
</feature>
<organism evidence="2 3">
    <name type="scientific">Kitasatospora gansuensis</name>
    <dbReference type="NCBI Taxonomy" id="258050"/>
    <lineage>
        <taxon>Bacteria</taxon>
        <taxon>Bacillati</taxon>
        <taxon>Actinomycetota</taxon>
        <taxon>Actinomycetes</taxon>
        <taxon>Kitasatosporales</taxon>
        <taxon>Streptomycetaceae</taxon>
        <taxon>Kitasatospora</taxon>
    </lineage>
</organism>
<dbReference type="PANTHER" id="PTHR36840">
    <property type="entry name" value="BLL5714 PROTEIN"/>
    <property type="match status" value="1"/>
</dbReference>
<dbReference type="PANTHER" id="PTHR36840:SF1">
    <property type="entry name" value="BLL5714 PROTEIN"/>
    <property type="match status" value="1"/>
</dbReference>
<evidence type="ECO:0000256" key="1">
    <source>
        <dbReference type="SAM" id="Phobius"/>
    </source>
</evidence>
<dbReference type="InterPro" id="IPR010640">
    <property type="entry name" value="Low_temperature_requirement_A"/>
</dbReference>
<keyword evidence="1" id="KW-0472">Membrane</keyword>
<feature type="transmembrane region" description="Helical" evidence="1">
    <location>
        <begin position="138"/>
        <end position="160"/>
    </location>
</feature>
<dbReference type="EMBL" id="JACHJR010000001">
    <property type="protein sequence ID" value="MBB4948331.1"/>
    <property type="molecule type" value="Genomic_DNA"/>
</dbReference>
<dbReference type="RefSeq" id="WP_184917757.1">
    <property type="nucleotide sequence ID" value="NZ_JACHJR010000001.1"/>
</dbReference>
<proteinExistence type="predicted"/>
<dbReference type="Proteomes" id="UP000573327">
    <property type="component" value="Unassembled WGS sequence"/>
</dbReference>
<feature type="transmembrane region" description="Helical" evidence="1">
    <location>
        <begin position="227"/>
        <end position="247"/>
    </location>
</feature>
<protein>
    <submittedName>
        <fullName evidence="2">Low temperature requirement protein LtrA</fullName>
    </submittedName>
</protein>
<feature type="transmembrane region" description="Helical" evidence="1">
    <location>
        <begin position="359"/>
        <end position="377"/>
    </location>
</feature>
<evidence type="ECO:0000313" key="3">
    <source>
        <dbReference type="Proteomes" id="UP000573327"/>
    </source>
</evidence>
<feature type="transmembrane region" description="Helical" evidence="1">
    <location>
        <begin position="268"/>
        <end position="289"/>
    </location>
</feature>
<accession>A0A7W7WIJ9</accession>
<feature type="transmembrane region" description="Helical" evidence="1">
    <location>
        <begin position="309"/>
        <end position="326"/>
    </location>
</feature>
<feature type="transmembrane region" description="Helical" evidence="1">
    <location>
        <begin position="52"/>
        <end position="75"/>
    </location>
</feature>
<keyword evidence="3" id="KW-1185">Reference proteome</keyword>
<feature type="transmembrane region" description="Helical" evidence="1">
    <location>
        <begin position="26"/>
        <end position="46"/>
    </location>
</feature>
<comment type="caution">
    <text evidence="2">The sequence shown here is derived from an EMBL/GenBank/DDBJ whole genome shotgun (WGS) entry which is preliminary data.</text>
</comment>
<feature type="transmembrane region" description="Helical" evidence="1">
    <location>
        <begin position="87"/>
        <end position="104"/>
    </location>
</feature>
<name>A0A7W7WIJ9_9ACTN</name>
<sequence>MTGDVAERPQAKEGERVEQRVTWAELFFDLVWVFAITQIAVALAHAHSLLDVAMAVMLFLPLWMGWVGAALLGNATGESLDGVHGRLLVFALAACGLGMSVAVPDALGDRGVLFGVCYVLMRLILWQRMRRWPTFGGLRIEPFSVSLLVSGPLFLTGAFLDSGPRQVLWTVGALAEVLGTALLGKRLDRARFETSHLPERFGLFVIMALGETVIASGGHVSDGHLGTVALVTLGVAFVLIVQLWWAYFHYSAPAARHSLDVDPVQARIVRDVFSYAHLAYAVAIILMAVGLEELLAAPLQHPHELPQFMLAPGAALYLAGFCYARWRMFGAAAVPRTAGALACLALAATASAVPQVVTAVLVVLVLGAVNGVEAFIVETGRPLLLLRMPGRRRAAN</sequence>
<keyword evidence="1" id="KW-0812">Transmembrane</keyword>
<keyword evidence="1" id="KW-1133">Transmembrane helix</keyword>
<gene>
    <name evidence="2" type="ORF">F4556_003866</name>
</gene>
<feature type="transmembrane region" description="Helical" evidence="1">
    <location>
        <begin position="166"/>
        <end position="183"/>
    </location>
</feature>
<dbReference type="Pfam" id="PF06772">
    <property type="entry name" value="LtrA"/>
    <property type="match status" value="1"/>
</dbReference>